<evidence type="ECO:0000313" key="2">
    <source>
        <dbReference type="Proteomes" id="UP001569428"/>
    </source>
</evidence>
<name>A0ABV4NUE5_9GAMM</name>
<dbReference type="EMBL" id="JBGMEK010000001">
    <property type="protein sequence ID" value="MFA0809464.1"/>
    <property type="molecule type" value="Genomic_DNA"/>
</dbReference>
<comment type="caution">
    <text evidence="1">The sequence shown here is derived from an EMBL/GenBank/DDBJ whole genome shotgun (WGS) entry which is preliminary data.</text>
</comment>
<evidence type="ECO:0000313" key="1">
    <source>
        <dbReference type="EMBL" id="MFA0809464.1"/>
    </source>
</evidence>
<reference evidence="1 2" key="1">
    <citation type="submission" date="2024-08" db="EMBL/GenBank/DDBJ databases">
        <authorList>
            <person name="Ishaq N."/>
        </authorList>
    </citation>
    <scope>NUCLEOTIDE SEQUENCE [LARGE SCALE GENOMIC DNA]</scope>
    <source>
        <strain evidence="1 2">DSM 18651</strain>
    </source>
</reference>
<protein>
    <submittedName>
        <fullName evidence="1">Uncharacterized protein</fullName>
    </submittedName>
</protein>
<keyword evidence="2" id="KW-1185">Reference proteome</keyword>
<dbReference type="Proteomes" id="UP001569428">
    <property type="component" value="Unassembled WGS sequence"/>
</dbReference>
<accession>A0ABV4NUE5</accession>
<gene>
    <name evidence="1" type="ORF">ACCI49_00910</name>
</gene>
<dbReference type="RefSeq" id="WP_371837081.1">
    <property type="nucleotide sequence ID" value="NZ_JBGMEK010000001.1"/>
</dbReference>
<sequence length="422" mass="47304">MPLRIPVSAVAAEEIKQLAIRFSKELQSLTGERIRGIRLYDAFVKPLGYGSLNEVNAESSRTLAIFPMREYLIRLRHELRKHLPVPVEPDLLAAALDSAANPGSVNLVIDAREASDNSISTLTKSLFYQDFRKQVFAEGRERQIVYSELLDSPKRNYGEPLTGPIVVTLDYSSWPNENDPLFDWERFCSFIQILQTNAVADNGVKMEILRISRKGDTELFKGLNQYRIPEWKPKICVIDEGPTDRVFAELFNNELGKQLCDPAGNLREAIEVNSNAKMFMSQTEDDYSKLTVGPSSEGKLFLSDRLNPFECASGLEVISLLRVMAKEEADKWSLPEKIAGEMLLKAMAGIVDDFKAEGNGPLDFRVFCDWIGDIPSLLNAPWITDASRDSLTMAYEHAKAADIITSLRLNGYLTKSREIGGT</sequence>
<proteinExistence type="predicted"/>
<organism evidence="1 2">
    <name type="scientific">Microbulbifer epialgicus</name>
    <dbReference type="NCBI Taxonomy" id="393907"/>
    <lineage>
        <taxon>Bacteria</taxon>
        <taxon>Pseudomonadati</taxon>
        <taxon>Pseudomonadota</taxon>
        <taxon>Gammaproteobacteria</taxon>
        <taxon>Cellvibrionales</taxon>
        <taxon>Microbulbiferaceae</taxon>
        <taxon>Microbulbifer</taxon>
    </lineage>
</organism>